<proteinExistence type="predicted"/>
<feature type="transmembrane region" description="Helical" evidence="7">
    <location>
        <begin position="176"/>
        <end position="198"/>
    </location>
</feature>
<dbReference type="InterPro" id="IPR011701">
    <property type="entry name" value="MFS"/>
</dbReference>
<dbReference type="PANTHER" id="PTHR23501">
    <property type="entry name" value="MAJOR FACILITATOR SUPERFAMILY"/>
    <property type="match status" value="1"/>
</dbReference>
<keyword evidence="10" id="KW-1185">Reference proteome</keyword>
<dbReference type="EMBL" id="JAIQZJ010000008">
    <property type="protein sequence ID" value="MBZ5739453.1"/>
    <property type="molecule type" value="Genomic_DNA"/>
</dbReference>
<gene>
    <name evidence="9" type="ORF">K8U61_14870</name>
</gene>
<dbReference type="Pfam" id="PF07690">
    <property type="entry name" value="MFS_1"/>
    <property type="match status" value="2"/>
</dbReference>
<keyword evidence="4 7" id="KW-0812">Transmembrane</keyword>
<accession>A0ABS7UFM5</accession>
<feature type="transmembrane region" description="Helical" evidence="7">
    <location>
        <begin position="243"/>
        <end position="262"/>
    </location>
</feature>
<dbReference type="PROSITE" id="PS50850">
    <property type="entry name" value="MFS"/>
    <property type="match status" value="1"/>
</dbReference>
<dbReference type="Gene3D" id="1.20.1250.20">
    <property type="entry name" value="MFS general substrate transporter like domains"/>
    <property type="match status" value="1"/>
</dbReference>
<evidence type="ECO:0000313" key="10">
    <source>
        <dbReference type="Proteomes" id="UP000780875"/>
    </source>
</evidence>
<dbReference type="PANTHER" id="PTHR23501:SF197">
    <property type="entry name" value="COMD"/>
    <property type="match status" value="1"/>
</dbReference>
<evidence type="ECO:0000256" key="5">
    <source>
        <dbReference type="ARBA" id="ARBA00022989"/>
    </source>
</evidence>
<feature type="transmembrane region" description="Helical" evidence="7">
    <location>
        <begin position="24"/>
        <end position="48"/>
    </location>
</feature>
<name>A0ABS7UFM5_9ACTN</name>
<comment type="caution">
    <text evidence="9">The sequence shown here is derived from an EMBL/GenBank/DDBJ whole genome shotgun (WGS) entry which is preliminary data.</text>
</comment>
<dbReference type="SUPFAM" id="SSF103473">
    <property type="entry name" value="MFS general substrate transporter"/>
    <property type="match status" value="1"/>
</dbReference>
<feature type="transmembrane region" description="Helical" evidence="7">
    <location>
        <begin position="283"/>
        <end position="307"/>
    </location>
</feature>
<comment type="subcellular location">
    <subcellularLocation>
        <location evidence="1">Cell membrane</location>
        <topology evidence="1">Multi-pass membrane protein</topology>
    </subcellularLocation>
</comment>
<feature type="transmembrane region" description="Helical" evidence="7">
    <location>
        <begin position="60"/>
        <end position="79"/>
    </location>
</feature>
<evidence type="ECO:0000313" key="9">
    <source>
        <dbReference type="EMBL" id="MBZ5739453.1"/>
    </source>
</evidence>
<feature type="transmembrane region" description="Helical" evidence="7">
    <location>
        <begin position="153"/>
        <end position="170"/>
    </location>
</feature>
<feature type="transmembrane region" description="Helical" evidence="7">
    <location>
        <begin position="345"/>
        <end position="362"/>
    </location>
</feature>
<keyword evidence="6 7" id="KW-0472">Membrane</keyword>
<dbReference type="CDD" id="cd17502">
    <property type="entry name" value="MFS_Azr1_MDR_like"/>
    <property type="match status" value="1"/>
</dbReference>
<reference evidence="9 10" key="1">
    <citation type="submission" date="2021-09" db="EMBL/GenBank/DDBJ databases">
        <title>Whole genome sequence of Nocardioides sp. GBK3QG-3.</title>
        <authorList>
            <person name="Tuo L."/>
        </authorList>
    </citation>
    <scope>NUCLEOTIDE SEQUENCE [LARGE SCALE GENOMIC DNA]</scope>
    <source>
        <strain evidence="9 10">GBK3QG-3</strain>
    </source>
</reference>
<evidence type="ECO:0000256" key="2">
    <source>
        <dbReference type="ARBA" id="ARBA00022448"/>
    </source>
</evidence>
<dbReference type="Proteomes" id="UP000780875">
    <property type="component" value="Unassembled WGS sequence"/>
</dbReference>
<sequence>MTATADAPAAAPVGPITLEGRERILAFSTIGLGMLLAALDGTIVSTALPTIVGDLGGGNHVSWVVTSYLLAQTAITVVVGKVGDQFGRKQVFQVSVTVFIVGSMLCGLAQGMTWLIASRALQGLGAGGLTVTATALIADIIPLRERGKFQGALGAVFGVATVIGPLLGGLLTDHVSWRWCFYINVPLAAVVIVATQIWIPKVPPSGKPRIDYLGMATVALGASMLVLATSFGGTTYDWGSWQIIGLLVGGVAVLGVFVLVELRATEPILPMRLFRSKVFADCCALSFIVGFTMLGAMTFLPTFFQYVEGVTATQSGFRMLPMVLGLLLTATTSGNIVSKTGRYKIFPVAGGLIMALGLFLLSTMDPSTGTWVSALYLFVFGMGIGLSMQVLTIIVQSSVAYTELGVATSGVTFFRTMGSAFGAAIFGSLYGNFLGDRLPAAIAESPGVTPADLSTPSALHLLDDSVIAPIVNAYSESLTQVFLYAIPVALIAFVLALLLPQVQLDNSIAPSANDLGPGFGAPEALPNEEILSRRIANLLYGRRRDRVLDLLESDESTLDSAGIWAIVQVYGLTASGRRGDVAQVAWSRNLPASVLVPLFRRISEEGYVEGNLDDLTLTALGQTTVDRLRDELSDWIAENLEGMDTESPELIRSAIASVVQRIVVERVEAPVRPPAAAMAGDADR</sequence>
<dbReference type="InterPro" id="IPR004638">
    <property type="entry name" value="EmrB-like"/>
</dbReference>
<organism evidence="9 10">
    <name type="scientific">Nocardioides mangrovi</name>
    <dbReference type="NCBI Taxonomy" id="2874580"/>
    <lineage>
        <taxon>Bacteria</taxon>
        <taxon>Bacillati</taxon>
        <taxon>Actinomycetota</taxon>
        <taxon>Actinomycetes</taxon>
        <taxon>Propionibacteriales</taxon>
        <taxon>Nocardioidaceae</taxon>
        <taxon>Nocardioides</taxon>
    </lineage>
</organism>
<dbReference type="RefSeq" id="WP_224123821.1">
    <property type="nucleotide sequence ID" value="NZ_JAIQZJ010000008.1"/>
</dbReference>
<evidence type="ECO:0000256" key="4">
    <source>
        <dbReference type="ARBA" id="ARBA00022692"/>
    </source>
</evidence>
<protein>
    <submittedName>
        <fullName evidence="9">MFS transporter</fullName>
    </submittedName>
</protein>
<feature type="domain" description="Major facilitator superfamily (MFS) profile" evidence="8">
    <location>
        <begin position="26"/>
        <end position="504"/>
    </location>
</feature>
<dbReference type="Gene3D" id="1.20.1720.10">
    <property type="entry name" value="Multidrug resistance protein D"/>
    <property type="match status" value="1"/>
</dbReference>
<evidence type="ECO:0000256" key="3">
    <source>
        <dbReference type="ARBA" id="ARBA00022475"/>
    </source>
</evidence>
<keyword evidence="5 7" id="KW-1133">Transmembrane helix</keyword>
<feature type="transmembrane region" description="Helical" evidence="7">
    <location>
        <begin position="481"/>
        <end position="499"/>
    </location>
</feature>
<keyword evidence="2" id="KW-0813">Transport</keyword>
<feature type="transmembrane region" description="Helical" evidence="7">
    <location>
        <begin position="210"/>
        <end position="231"/>
    </location>
</feature>
<dbReference type="InterPro" id="IPR001958">
    <property type="entry name" value="Tet-R_TetA/multi-R_MdtG-like"/>
</dbReference>
<feature type="transmembrane region" description="Helical" evidence="7">
    <location>
        <begin position="123"/>
        <end position="141"/>
    </location>
</feature>
<keyword evidence="3" id="KW-1003">Cell membrane</keyword>
<feature type="transmembrane region" description="Helical" evidence="7">
    <location>
        <begin position="374"/>
        <end position="394"/>
    </location>
</feature>
<dbReference type="PRINTS" id="PR01035">
    <property type="entry name" value="TCRTETA"/>
</dbReference>
<evidence type="ECO:0000259" key="8">
    <source>
        <dbReference type="PROSITE" id="PS50850"/>
    </source>
</evidence>
<dbReference type="InterPro" id="IPR036259">
    <property type="entry name" value="MFS_trans_sf"/>
</dbReference>
<dbReference type="InterPro" id="IPR020846">
    <property type="entry name" value="MFS_dom"/>
</dbReference>
<feature type="transmembrane region" description="Helical" evidence="7">
    <location>
        <begin position="91"/>
        <end position="117"/>
    </location>
</feature>
<feature type="transmembrane region" description="Helical" evidence="7">
    <location>
        <begin position="319"/>
        <end position="338"/>
    </location>
</feature>
<evidence type="ECO:0000256" key="7">
    <source>
        <dbReference type="SAM" id="Phobius"/>
    </source>
</evidence>
<evidence type="ECO:0000256" key="1">
    <source>
        <dbReference type="ARBA" id="ARBA00004651"/>
    </source>
</evidence>
<evidence type="ECO:0000256" key="6">
    <source>
        <dbReference type="ARBA" id="ARBA00023136"/>
    </source>
</evidence>
<feature type="transmembrane region" description="Helical" evidence="7">
    <location>
        <begin position="406"/>
        <end position="430"/>
    </location>
</feature>
<dbReference type="NCBIfam" id="TIGR00711">
    <property type="entry name" value="efflux_EmrB"/>
    <property type="match status" value="1"/>
</dbReference>